<evidence type="ECO:0000256" key="4">
    <source>
        <dbReference type="PROSITE-ProRule" id="PRU00449"/>
    </source>
</evidence>
<dbReference type="AlphaFoldDB" id="A0A915K8N6"/>
<dbReference type="InterPro" id="IPR035896">
    <property type="entry name" value="AN1-like_Znf"/>
</dbReference>
<feature type="compositionally biased region" description="Basic and acidic residues" evidence="5">
    <location>
        <begin position="450"/>
        <end position="466"/>
    </location>
</feature>
<dbReference type="WBParaSite" id="nRc.2.0.1.t34545-RA">
    <property type="protein sequence ID" value="nRc.2.0.1.t34545-RA"/>
    <property type="gene ID" value="nRc.2.0.1.g34545"/>
</dbReference>
<keyword evidence="2 4" id="KW-0863">Zinc-finger</keyword>
<dbReference type="InterPro" id="IPR000058">
    <property type="entry name" value="Znf_AN1"/>
</dbReference>
<dbReference type="Proteomes" id="UP000887565">
    <property type="component" value="Unplaced"/>
</dbReference>
<evidence type="ECO:0000256" key="3">
    <source>
        <dbReference type="ARBA" id="ARBA00022833"/>
    </source>
</evidence>
<keyword evidence="7" id="KW-1185">Reference proteome</keyword>
<feature type="region of interest" description="Disordered" evidence="5">
    <location>
        <begin position="262"/>
        <end position="282"/>
    </location>
</feature>
<organism evidence="7 8">
    <name type="scientific">Romanomermis culicivorax</name>
    <name type="common">Nematode worm</name>
    <dbReference type="NCBI Taxonomy" id="13658"/>
    <lineage>
        <taxon>Eukaryota</taxon>
        <taxon>Metazoa</taxon>
        <taxon>Ecdysozoa</taxon>
        <taxon>Nematoda</taxon>
        <taxon>Enoplea</taxon>
        <taxon>Dorylaimia</taxon>
        <taxon>Mermithida</taxon>
        <taxon>Mermithoidea</taxon>
        <taxon>Mermithidae</taxon>
        <taxon>Romanomermis</taxon>
    </lineage>
</organism>
<feature type="compositionally biased region" description="Polar residues" evidence="5">
    <location>
        <begin position="440"/>
        <end position="449"/>
    </location>
</feature>
<evidence type="ECO:0000256" key="2">
    <source>
        <dbReference type="ARBA" id="ARBA00022771"/>
    </source>
</evidence>
<dbReference type="SMART" id="SM00154">
    <property type="entry name" value="ZnF_AN1"/>
    <property type="match status" value="1"/>
</dbReference>
<name>A0A915K8N6_ROMCU</name>
<keyword evidence="3" id="KW-0862">Zinc</keyword>
<dbReference type="SUPFAM" id="SSF118310">
    <property type="entry name" value="AN1-like Zinc finger"/>
    <property type="match status" value="1"/>
</dbReference>
<feature type="region of interest" description="Disordered" evidence="5">
    <location>
        <begin position="191"/>
        <end position="225"/>
    </location>
</feature>
<evidence type="ECO:0000256" key="1">
    <source>
        <dbReference type="ARBA" id="ARBA00022723"/>
    </source>
</evidence>
<evidence type="ECO:0000256" key="5">
    <source>
        <dbReference type="SAM" id="MobiDB-lite"/>
    </source>
</evidence>
<reference evidence="8" key="1">
    <citation type="submission" date="2022-11" db="UniProtKB">
        <authorList>
            <consortium name="WormBaseParasite"/>
        </authorList>
    </citation>
    <scope>IDENTIFICATION</scope>
</reference>
<keyword evidence="1" id="KW-0479">Metal-binding</keyword>
<dbReference type="GO" id="GO:0008270">
    <property type="term" value="F:zinc ion binding"/>
    <property type="evidence" value="ECO:0007669"/>
    <property type="project" value="UniProtKB-KW"/>
</dbReference>
<feature type="domain" description="AN1-type" evidence="6">
    <location>
        <begin position="376"/>
        <end position="423"/>
    </location>
</feature>
<feature type="region of interest" description="Disordered" evidence="5">
    <location>
        <begin position="440"/>
        <end position="466"/>
    </location>
</feature>
<dbReference type="PROSITE" id="PS51039">
    <property type="entry name" value="ZF_AN1"/>
    <property type="match status" value="1"/>
</dbReference>
<evidence type="ECO:0000313" key="7">
    <source>
        <dbReference type="Proteomes" id="UP000887565"/>
    </source>
</evidence>
<evidence type="ECO:0000259" key="6">
    <source>
        <dbReference type="PROSITE" id="PS51039"/>
    </source>
</evidence>
<protein>
    <submittedName>
        <fullName evidence="8">AN1-type domain-containing protein</fullName>
    </submittedName>
</protein>
<dbReference type="Gene3D" id="4.10.1110.10">
    <property type="entry name" value="AN1-like Zinc finger"/>
    <property type="match status" value="1"/>
</dbReference>
<accession>A0A915K8N6</accession>
<feature type="compositionally biased region" description="Polar residues" evidence="5">
    <location>
        <begin position="267"/>
        <end position="282"/>
    </location>
</feature>
<evidence type="ECO:0000313" key="8">
    <source>
        <dbReference type="WBParaSite" id="nRc.2.0.1.t34545-RA"/>
    </source>
</evidence>
<feature type="compositionally biased region" description="Basic residues" evidence="5">
    <location>
        <begin position="191"/>
        <end position="204"/>
    </location>
</feature>
<proteinExistence type="predicted"/>
<sequence length="466" mass="51365">QRRTSGCLGGSRSLSSRYANYQQQKDYLISADDTSAKESSAGETELDDYAVASGSYTTGGVQHGKNVVSAQGLIALKKYFVCEPHLVVKSSSCSDLDRNNGSVDPEREKLLKSDSDQEYLTTTEYFNVSDPNLFRHELKSIGKIVIKTGFNDNVGSSEENDQNYSEDPASSGAVIYDHLLSARRFKVKKKNTGIRQHCAQKNKHSAVDDSTDDPKRRNPKPYHSFRGTYVFRPAGVCIPMIQRRTRSKSRLMPQQTVPHLFEKTAPSHGNNQFTTTGDETSSDECATQHSIRINDPLLTNKSAKTNVLPKCKFPNFRAASAQKKAWISSGAPPEKGMSPIACTSSLQQHSFLESTDEFTAPSSYTLPRHHKLPQSSHAQQRCNVCSSRLTLGTTFHCRCGKTTCPRHRNAESHACGYDFRRSAATAAAIIACIDATNNSQNMASSSGSQNDHRTHNLGGDEKTHFP</sequence>